<dbReference type="AlphaFoldDB" id="A0A0F8W1B1"/>
<reference evidence="1" key="1">
    <citation type="journal article" date="2015" name="Nature">
        <title>Complex archaea that bridge the gap between prokaryotes and eukaryotes.</title>
        <authorList>
            <person name="Spang A."/>
            <person name="Saw J.H."/>
            <person name="Jorgensen S.L."/>
            <person name="Zaremba-Niedzwiedzka K."/>
            <person name="Martijn J."/>
            <person name="Lind A.E."/>
            <person name="van Eijk R."/>
            <person name="Schleper C."/>
            <person name="Guy L."/>
            <person name="Ettema T.J."/>
        </authorList>
    </citation>
    <scope>NUCLEOTIDE SEQUENCE</scope>
</reference>
<evidence type="ECO:0000313" key="1">
    <source>
        <dbReference type="EMBL" id="KKK50398.1"/>
    </source>
</evidence>
<feature type="non-terminal residue" evidence="1">
    <location>
        <position position="1"/>
    </location>
</feature>
<comment type="caution">
    <text evidence="1">The sequence shown here is derived from an EMBL/GenBank/DDBJ whole genome shotgun (WGS) entry which is preliminary data.</text>
</comment>
<sequence>VGVRLYASEDSVKGTYDGGKSIGSYGDIEKDSSVQGIVYKNEEYLLVLGEGDRNEFGILSVHDSNGNKIEDESPLVLEIKGRFSSFIKYDRASYENPFLNPEVSYFETEPYKGSPAIVPFDTSKGWYAAIKQTLPGFGKIRAYDDSGRVASFWVCNVGENKRAEFNKGSAGIGDDICQQFNPAAGQIYGEFPALSESETRTLVSNAIRAIDQASRAYKPGLRGTIKILNEFIDVGKPAVDVPDFQCQDFMSPKDCLLLFNVCDPVVCPSSRCDLGGTYPVADVVQSGIVGSTLLCLPNAKEKIIVPICLSGVKAGMDGLISVQKNYQNCLQENLETGQTI</sequence>
<protein>
    <submittedName>
        <fullName evidence="1">Uncharacterized protein</fullName>
    </submittedName>
</protein>
<proteinExistence type="predicted"/>
<accession>A0A0F8W1B1</accession>
<feature type="non-terminal residue" evidence="1">
    <location>
        <position position="340"/>
    </location>
</feature>
<organism evidence="1">
    <name type="scientific">marine sediment metagenome</name>
    <dbReference type="NCBI Taxonomy" id="412755"/>
    <lineage>
        <taxon>unclassified sequences</taxon>
        <taxon>metagenomes</taxon>
        <taxon>ecological metagenomes</taxon>
    </lineage>
</organism>
<gene>
    <name evidence="1" type="ORF">LCGC14_3125420</name>
</gene>
<dbReference type="EMBL" id="LAZR01068044">
    <property type="protein sequence ID" value="KKK50398.1"/>
    <property type="molecule type" value="Genomic_DNA"/>
</dbReference>
<name>A0A0F8W1B1_9ZZZZ</name>